<comment type="caution">
    <text evidence="1">The sequence shown here is derived from an EMBL/GenBank/DDBJ whole genome shotgun (WGS) entry which is preliminary data.</text>
</comment>
<sequence>MVRSKERADDAPDPDWAELGKPMDGIISRDPRYVAIVELVVHLSFAGLIERLNEEGLSDPETRLTLHNRLIRYDIQTVNPEEETPWDPVEDERAPGGAPLTLDALGWLQQREDDEWGENEEDEYKDGGEADALRSLVAASTTAVTQLSATTTTAST</sequence>
<evidence type="ECO:0000313" key="2">
    <source>
        <dbReference type="Proteomes" id="UP001239111"/>
    </source>
</evidence>
<organism evidence="1 2">
    <name type="scientific">Eretmocerus hayati</name>
    <dbReference type="NCBI Taxonomy" id="131215"/>
    <lineage>
        <taxon>Eukaryota</taxon>
        <taxon>Metazoa</taxon>
        <taxon>Ecdysozoa</taxon>
        <taxon>Arthropoda</taxon>
        <taxon>Hexapoda</taxon>
        <taxon>Insecta</taxon>
        <taxon>Pterygota</taxon>
        <taxon>Neoptera</taxon>
        <taxon>Endopterygota</taxon>
        <taxon>Hymenoptera</taxon>
        <taxon>Apocrita</taxon>
        <taxon>Proctotrupomorpha</taxon>
        <taxon>Chalcidoidea</taxon>
        <taxon>Aphelinidae</taxon>
        <taxon>Aphelininae</taxon>
        <taxon>Eretmocerus</taxon>
    </lineage>
</organism>
<protein>
    <submittedName>
        <fullName evidence="1">Uncharacterized protein</fullName>
    </submittedName>
</protein>
<gene>
    <name evidence="1" type="ORF">QAD02_007948</name>
</gene>
<reference evidence="1" key="1">
    <citation type="submission" date="2023-04" db="EMBL/GenBank/DDBJ databases">
        <title>A chromosome-level genome assembly of the parasitoid wasp Eretmocerus hayati.</title>
        <authorList>
            <person name="Zhong Y."/>
            <person name="Liu S."/>
            <person name="Liu Y."/>
        </authorList>
    </citation>
    <scope>NUCLEOTIDE SEQUENCE</scope>
    <source>
        <strain evidence="1">ZJU_SS_LIU_2023</strain>
    </source>
</reference>
<proteinExistence type="predicted"/>
<evidence type="ECO:0000313" key="1">
    <source>
        <dbReference type="EMBL" id="KAJ8666286.1"/>
    </source>
</evidence>
<accession>A0ACC2N5W6</accession>
<dbReference type="Proteomes" id="UP001239111">
    <property type="component" value="Chromosome 4"/>
</dbReference>
<keyword evidence="2" id="KW-1185">Reference proteome</keyword>
<dbReference type="EMBL" id="CM056744">
    <property type="protein sequence ID" value="KAJ8666286.1"/>
    <property type="molecule type" value="Genomic_DNA"/>
</dbReference>
<name>A0ACC2N5W6_9HYME</name>